<gene>
    <name evidence="2" type="ORF">KX928_09950</name>
</gene>
<sequence>MTGCPRSAAGATVAVSAPSQQKRRSRTVLQNNRRFLQHASQADHRSAEATWVTPAGFRNRDHYRLWLRTLLRAHLIIGRAAAATCMPEDTQEKQRIDAICADLTICPPTPEKITVASSDWAWGACYALNGSALGAFMLLKSGAVAAPWPVRYLDHMRNYATSGQLAMFFKSLNNQSLCRENAALGARAVFSLIAGSKPRV</sequence>
<evidence type="ECO:0000313" key="3">
    <source>
        <dbReference type="Proteomes" id="UP001138661"/>
    </source>
</evidence>
<name>A0A9X1FVG8_9RHOB</name>
<dbReference type="AlphaFoldDB" id="A0A9X1FVG8"/>
<dbReference type="RefSeq" id="WP_219501548.1">
    <property type="nucleotide sequence ID" value="NZ_JAHXDN010000002.1"/>
</dbReference>
<dbReference type="EMBL" id="JAHXDN010000002">
    <property type="protein sequence ID" value="MBW4708109.1"/>
    <property type="molecule type" value="Genomic_DNA"/>
</dbReference>
<feature type="region of interest" description="Disordered" evidence="1">
    <location>
        <begin position="1"/>
        <end position="25"/>
    </location>
</feature>
<evidence type="ECO:0000256" key="1">
    <source>
        <dbReference type="SAM" id="MobiDB-lite"/>
    </source>
</evidence>
<accession>A0A9X1FVG8</accession>
<organism evidence="2 3">
    <name type="scientific">Roseobacter insulae</name>
    <dbReference type="NCBI Taxonomy" id="2859783"/>
    <lineage>
        <taxon>Bacteria</taxon>
        <taxon>Pseudomonadati</taxon>
        <taxon>Pseudomonadota</taxon>
        <taxon>Alphaproteobacteria</taxon>
        <taxon>Rhodobacterales</taxon>
        <taxon>Roseobacteraceae</taxon>
        <taxon>Roseobacter</taxon>
    </lineage>
</organism>
<evidence type="ECO:0000313" key="2">
    <source>
        <dbReference type="EMBL" id="MBW4708109.1"/>
    </source>
</evidence>
<protein>
    <submittedName>
        <fullName evidence="2">Uncharacterized protein</fullName>
    </submittedName>
</protein>
<dbReference type="Proteomes" id="UP001138661">
    <property type="component" value="Unassembled WGS sequence"/>
</dbReference>
<reference evidence="2" key="1">
    <citation type="submission" date="2021-07" db="EMBL/GenBank/DDBJ databases">
        <title>Roseobacter insulae sp. nov., isolated from a tidal flat.</title>
        <authorList>
            <person name="Park S."/>
            <person name="Yoon J.-H."/>
        </authorList>
    </citation>
    <scope>NUCLEOTIDE SEQUENCE</scope>
    <source>
        <strain evidence="2">YSTF-M11</strain>
    </source>
</reference>
<proteinExistence type="predicted"/>
<comment type="caution">
    <text evidence="2">The sequence shown here is derived from an EMBL/GenBank/DDBJ whole genome shotgun (WGS) entry which is preliminary data.</text>
</comment>
<keyword evidence="3" id="KW-1185">Reference proteome</keyword>